<keyword evidence="3" id="KW-1185">Reference proteome</keyword>
<feature type="transmembrane region" description="Helical" evidence="1">
    <location>
        <begin position="47"/>
        <end position="66"/>
    </location>
</feature>
<dbReference type="OrthoDB" id="3169575at2"/>
<gene>
    <name evidence="2" type="ORF">SAMN04487834_100460</name>
</gene>
<evidence type="ECO:0000313" key="3">
    <source>
        <dbReference type="Proteomes" id="UP000183028"/>
    </source>
</evidence>
<name>A0A1H6QSN4_9FIRM</name>
<dbReference type="Proteomes" id="UP000183028">
    <property type="component" value="Unassembled WGS sequence"/>
</dbReference>
<accession>A0A1H6QSN4</accession>
<sequence>MDEKKSEEKKREKNPFKETLLALLITCIMFVASEYFTLTPINFHSRTFLVTLAITIGVFVFLRLIFLHRFDKLQWLLCLLIVVALGVNAIGPYLSTEMLNAKKYARQIQLTKSNDFYKDNEKVTENAIPVVDKQSAIKLGDKKMGSMSEYVSQFVVDNTYNQINYNGKAVRVTTLNYGSNLKWLTNHWSGLPAYIMVDMVTQDTKIVKLENKMKFTIHDHFFRNINRYIRFRYPTLMYAKPAFEIDEKGNPFYVAPVYTYEIGLFGGRDIKGAIVVDASSGHVRYYRREKVPKWVDRVYPAELIYKQLENSGKYSGGFFNNYLSQKGVLKPTKGYSYLAIDDDIYMYTGFTSVSGDSSNVGFALVNMRTKKAKFYPIAGATEASAMKSAKGKVENYGYDATFPILLNVDNVPSYFLSLKDEEGLVKKYAFVSVENYEIVGIGDSVKEARENYMKLINDSGHAKIKTLTNKTEGKIASIKEVVVDGNTTYYFTLENDTKTYIASIKVNPQLPLSKAGDEVKLTYLDDSNEAKTVTKLIFITTKS</sequence>
<reference evidence="3" key="1">
    <citation type="submission" date="2016-10" db="EMBL/GenBank/DDBJ databases">
        <authorList>
            <person name="Varghese N."/>
        </authorList>
    </citation>
    <scope>NUCLEOTIDE SEQUENCE [LARGE SCALE GENOMIC DNA]</scope>
    <source>
        <strain evidence="3">DSM 20406</strain>
    </source>
</reference>
<dbReference type="RefSeq" id="WP_033162654.1">
    <property type="nucleotide sequence ID" value="NZ_CACVPP010000008.1"/>
</dbReference>
<dbReference type="AlphaFoldDB" id="A0A1H6QSN4"/>
<organism evidence="2 3">
    <name type="scientific">Sharpea azabuensis</name>
    <dbReference type="NCBI Taxonomy" id="322505"/>
    <lineage>
        <taxon>Bacteria</taxon>
        <taxon>Bacillati</taxon>
        <taxon>Bacillota</taxon>
        <taxon>Erysipelotrichia</taxon>
        <taxon>Erysipelotrichales</taxon>
        <taxon>Coprobacillaceae</taxon>
        <taxon>Sharpea</taxon>
    </lineage>
</organism>
<feature type="transmembrane region" description="Helical" evidence="1">
    <location>
        <begin position="20"/>
        <end position="41"/>
    </location>
</feature>
<evidence type="ECO:0000313" key="2">
    <source>
        <dbReference type="EMBL" id="SEI45046.1"/>
    </source>
</evidence>
<dbReference type="EMBL" id="FNYK01000004">
    <property type="protein sequence ID" value="SEI45046.1"/>
    <property type="molecule type" value="Genomic_DNA"/>
</dbReference>
<keyword evidence="1" id="KW-1133">Transmembrane helix</keyword>
<dbReference type="GeneID" id="54120057"/>
<keyword evidence="1" id="KW-0812">Transmembrane</keyword>
<dbReference type="eggNOG" id="ENOG502Z7PD">
    <property type="taxonomic scope" value="Bacteria"/>
</dbReference>
<proteinExistence type="predicted"/>
<protein>
    <recommendedName>
        <fullName evidence="4">Cell shape-determining protein</fullName>
    </recommendedName>
</protein>
<keyword evidence="1" id="KW-0472">Membrane</keyword>
<evidence type="ECO:0000256" key="1">
    <source>
        <dbReference type="SAM" id="Phobius"/>
    </source>
</evidence>
<feature type="transmembrane region" description="Helical" evidence="1">
    <location>
        <begin position="73"/>
        <end position="94"/>
    </location>
</feature>
<dbReference type="STRING" id="322505.SAMN04487836_10247"/>
<evidence type="ECO:0008006" key="4">
    <source>
        <dbReference type="Google" id="ProtNLM"/>
    </source>
</evidence>